<dbReference type="Proteomes" id="UP000630371">
    <property type="component" value="Unassembled WGS sequence"/>
</dbReference>
<evidence type="ECO:0000313" key="1">
    <source>
        <dbReference type="EMBL" id="EGD0650909.1"/>
    </source>
</evidence>
<accession>A0A827F6G4</accession>
<proteinExistence type="predicted"/>
<name>A0A827F6G4_ECOLX</name>
<reference evidence="1" key="1">
    <citation type="submission" date="2018-08" db="EMBL/GenBank/DDBJ databases">
        <authorList>
            <consortium name="GenomeTrakr network: Whole genome sequencing for foodborne pathogen traceback"/>
        </authorList>
    </citation>
    <scope>NUCLEOTIDE SEQUENCE</scope>
    <source>
        <strain evidence="1">NC_STEC178</strain>
    </source>
</reference>
<dbReference type="RefSeq" id="WP_021558740.1">
    <property type="nucleotide sequence ID" value="NZ_CP125917.1"/>
</dbReference>
<dbReference type="AlphaFoldDB" id="A0A827F6G4"/>
<protein>
    <submittedName>
        <fullName evidence="1">Uncharacterized protein</fullName>
    </submittedName>
</protein>
<dbReference type="EMBL" id="AAVQAW010000030">
    <property type="protein sequence ID" value="EGD0650909.1"/>
    <property type="molecule type" value="Genomic_DNA"/>
</dbReference>
<comment type="caution">
    <text evidence="1">The sequence shown here is derived from an EMBL/GenBank/DDBJ whole genome shotgun (WGS) entry which is preliminary data.</text>
</comment>
<organism evidence="1 2">
    <name type="scientific">Escherichia coli</name>
    <dbReference type="NCBI Taxonomy" id="562"/>
    <lineage>
        <taxon>Bacteria</taxon>
        <taxon>Pseudomonadati</taxon>
        <taxon>Pseudomonadota</taxon>
        <taxon>Gammaproteobacteria</taxon>
        <taxon>Enterobacterales</taxon>
        <taxon>Enterobacteriaceae</taxon>
        <taxon>Escherichia</taxon>
    </lineage>
</organism>
<evidence type="ECO:0000313" key="2">
    <source>
        <dbReference type="Proteomes" id="UP000630371"/>
    </source>
</evidence>
<sequence length="68" mass="7494">MTSSTEVITEFENCIADSAIDSVAAIERRFAAAQTRYGHDAAVKGLAMAFVIAENRRRFIEAQMALKQ</sequence>
<gene>
    <name evidence="1" type="ORF">B6R31_004669</name>
</gene>